<evidence type="ECO:0000256" key="1">
    <source>
        <dbReference type="ARBA" id="ARBA00022658"/>
    </source>
</evidence>
<dbReference type="InterPro" id="IPR051336">
    <property type="entry name" value="RhoGEF_Guanine_NuclExch_SF"/>
</dbReference>
<dbReference type="Pfam" id="PF00435">
    <property type="entry name" value="Spectrin"/>
    <property type="match status" value="1"/>
</dbReference>
<feature type="compositionally biased region" description="Polar residues" evidence="2">
    <location>
        <begin position="997"/>
        <end position="1007"/>
    </location>
</feature>
<accession>A0A7J7J8J5</accession>
<feature type="compositionally biased region" description="Polar residues" evidence="2">
    <location>
        <begin position="181"/>
        <end position="201"/>
    </location>
</feature>
<dbReference type="PANTHER" id="PTHR22826">
    <property type="entry name" value="RHO GUANINE EXCHANGE FACTOR-RELATED"/>
    <property type="match status" value="1"/>
</dbReference>
<dbReference type="GO" id="GO:0005085">
    <property type="term" value="F:guanyl-nucleotide exchange factor activity"/>
    <property type="evidence" value="ECO:0007669"/>
    <property type="project" value="UniProtKB-KW"/>
</dbReference>
<dbReference type="GO" id="GO:0005737">
    <property type="term" value="C:cytoplasm"/>
    <property type="evidence" value="ECO:0007669"/>
    <property type="project" value="TreeGrafter"/>
</dbReference>
<dbReference type="InterPro" id="IPR002017">
    <property type="entry name" value="Spectrin_repeat"/>
</dbReference>
<reference evidence="3" key="1">
    <citation type="submission" date="2020-06" db="EMBL/GenBank/DDBJ databases">
        <title>Draft genome of Bugula neritina, a colonial animal packing powerful symbionts and potential medicines.</title>
        <authorList>
            <person name="Rayko M."/>
        </authorList>
    </citation>
    <scope>NUCLEOTIDE SEQUENCE [LARGE SCALE GENOMIC DNA]</scope>
    <source>
        <strain evidence="3">Kwan_BN1</strain>
    </source>
</reference>
<feature type="compositionally biased region" description="Polar residues" evidence="2">
    <location>
        <begin position="1014"/>
        <end position="1030"/>
    </location>
</feature>
<dbReference type="OrthoDB" id="10256089at2759"/>
<dbReference type="GO" id="GO:0007411">
    <property type="term" value="P:axon guidance"/>
    <property type="evidence" value="ECO:0007669"/>
    <property type="project" value="TreeGrafter"/>
</dbReference>
<protein>
    <submittedName>
        <fullName evidence="3">Trio</fullName>
    </submittedName>
</protein>
<feature type="region of interest" description="Disordered" evidence="2">
    <location>
        <begin position="179"/>
        <end position="206"/>
    </location>
</feature>
<dbReference type="SUPFAM" id="SSF46966">
    <property type="entry name" value="Spectrin repeat"/>
    <property type="match status" value="1"/>
</dbReference>
<keyword evidence="1" id="KW-0344">Guanine-nucleotide releasing factor</keyword>
<feature type="compositionally biased region" description="Polar residues" evidence="2">
    <location>
        <begin position="401"/>
        <end position="421"/>
    </location>
</feature>
<proteinExistence type="predicted"/>
<keyword evidence="4" id="KW-1185">Reference proteome</keyword>
<name>A0A7J7J8J5_BUGNE</name>
<dbReference type="PANTHER" id="PTHR22826:SF106">
    <property type="entry name" value="TRIO, ISOFORM A"/>
    <property type="match status" value="1"/>
</dbReference>
<feature type="compositionally biased region" description="Low complexity" evidence="2">
    <location>
        <begin position="129"/>
        <end position="140"/>
    </location>
</feature>
<dbReference type="Proteomes" id="UP000593567">
    <property type="component" value="Unassembled WGS sequence"/>
</dbReference>
<feature type="compositionally biased region" description="Polar residues" evidence="2">
    <location>
        <begin position="428"/>
        <end position="445"/>
    </location>
</feature>
<evidence type="ECO:0000256" key="2">
    <source>
        <dbReference type="SAM" id="MobiDB-lite"/>
    </source>
</evidence>
<evidence type="ECO:0000313" key="4">
    <source>
        <dbReference type="Proteomes" id="UP000593567"/>
    </source>
</evidence>
<feature type="region of interest" description="Disordered" evidence="2">
    <location>
        <begin position="980"/>
        <end position="1065"/>
    </location>
</feature>
<dbReference type="SMART" id="SM00150">
    <property type="entry name" value="SPEC"/>
    <property type="match status" value="1"/>
</dbReference>
<dbReference type="CDD" id="cd00176">
    <property type="entry name" value="SPEC"/>
    <property type="match status" value="1"/>
</dbReference>
<comment type="caution">
    <text evidence="3">The sequence shown here is derived from an EMBL/GenBank/DDBJ whole genome shotgun (WGS) entry which is preliminary data.</text>
</comment>
<dbReference type="AlphaFoldDB" id="A0A7J7J8J5"/>
<dbReference type="InterPro" id="IPR018159">
    <property type="entry name" value="Spectrin/alpha-actinin"/>
</dbReference>
<dbReference type="EMBL" id="VXIV02002939">
    <property type="protein sequence ID" value="KAF6021901.1"/>
    <property type="molecule type" value="Genomic_DNA"/>
</dbReference>
<sequence length="1065" mass="120022">MSDTEVIHGLASGSPLVTRKAKLKLRQSDSNSIFYSYIDDHRETQSDCEIVTRRKSKKSRSAKLAATLSSSLKRLGSVKKLKDTRQMSHVPALVAGLNNIAFGIGAAGTLCSTYPDQCKESVVSTKSMDSFSVNSDSSTSIHRTNSNDNPNIENQQEPGNPSANVDLLMEEETKYLDENVSPESNNGSSATEIQQPESDSTTSKKQEWLLYSKDTWATSSSDDSIDELDSRFSYNHSSSIHSHRPVRRYPKFYKSSTKVQSVNSTGSKQCLIPPEMPLVSDMTNDTDDNSDELTSGPSPFKRNFHKSYRVAITKLNDTRIRSGSNSDRTRQVIAHRLARRRHPSTEILTPTEDNSKSAAFHDLSTVDNTPKPALASDFVSITDLQNCKLSDKSHLFHPDNYSQEIRNRPSSSSDVPASTNGLLKEPSPRSQLRSLYQRDNSQILNSDRKTASKNLCSTESDSDSPEETNTQRASEPHSPNADYELGEEIAPLKQAIPRPLKHRKTGLDSVRRLRDRRVDILLLKQSQELQRSYSLTNFSSNEGFEQVLKYNNSVKGRLEERRSDMGEKGHTMFDKANNTVDSLTDKSMYINTLAEQKRSKLEQNVQYMHFEKEARQVSSHIGHGESNLTTTFICPNSLQEAEKLEKDFDGCQGMIEGIHMSASQLLRKAEEMIHNNHSETDQIRTLGEKVSEKWQKLVHHAQERHKLVMASNNWFKTADQVCSVLESLEREYNRDEDWCNSQKNADREEFLLQLINKHLEQKEAFLKACTLARRTAETFIKYVDKNVNQLGMPLVKSRYPRNNVQAILEKVHKRETIVLEYWAIRKKKHDKCLQFVQFEASAKEERTMSATVLHANRTVPSSLCGSEPHDYSKLTAAVFGREKLVLNNLASNNNVKGRVAQFSKNSDILRPPQAFAVGFWANREKSGSTLTLYEDIVSSESEDEDHISRSPVCSIGGSPTEDLTNIVNIPTYCEVKNFSLKSVPPQPKPRASKSRSLRSPTNTTTQPIIGPYGSESNHSQNPQVGSSYTHSFRIPPELPIQSSFSRFNSPSPPVMQEMNTRCMKM</sequence>
<organism evidence="3 4">
    <name type="scientific">Bugula neritina</name>
    <name type="common">Brown bryozoan</name>
    <name type="synonym">Sertularia neritina</name>
    <dbReference type="NCBI Taxonomy" id="10212"/>
    <lineage>
        <taxon>Eukaryota</taxon>
        <taxon>Metazoa</taxon>
        <taxon>Spiralia</taxon>
        <taxon>Lophotrochozoa</taxon>
        <taxon>Bryozoa</taxon>
        <taxon>Gymnolaemata</taxon>
        <taxon>Cheilostomatida</taxon>
        <taxon>Flustrina</taxon>
        <taxon>Buguloidea</taxon>
        <taxon>Bugulidae</taxon>
        <taxon>Bugula</taxon>
    </lineage>
</organism>
<gene>
    <name evidence="3" type="ORF">EB796_019795</name>
</gene>
<feature type="region of interest" description="Disordered" evidence="2">
    <location>
        <begin position="401"/>
        <end position="482"/>
    </location>
</feature>
<dbReference type="Gene3D" id="1.20.58.60">
    <property type="match status" value="1"/>
</dbReference>
<evidence type="ECO:0000313" key="3">
    <source>
        <dbReference type="EMBL" id="KAF6021901.1"/>
    </source>
</evidence>
<dbReference type="GO" id="GO:0019898">
    <property type="term" value="C:extrinsic component of membrane"/>
    <property type="evidence" value="ECO:0007669"/>
    <property type="project" value="TreeGrafter"/>
</dbReference>
<feature type="compositionally biased region" description="Polar residues" evidence="2">
    <location>
        <begin position="141"/>
        <end position="163"/>
    </location>
</feature>
<feature type="region of interest" description="Disordered" evidence="2">
    <location>
        <begin position="129"/>
        <end position="163"/>
    </location>
</feature>